<organism evidence="2 3">
    <name type="scientific">Adiantum capillus-veneris</name>
    <name type="common">Maidenhair fern</name>
    <dbReference type="NCBI Taxonomy" id="13818"/>
    <lineage>
        <taxon>Eukaryota</taxon>
        <taxon>Viridiplantae</taxon>
        <taxon>Streptophyta</taxon>
        <taxon>Embryophyta</taxon>
        <taxon>Tracheophyta</taxon>
        <taxon>Polypodiopsida</taxon>
        <taxon>Polypodiidae</taxon>
        <taxon>Polypodiales</taxon>
        <taxon>Pteridineae</taxon>
        <taxon>Pteridaceae</taxon>
        <taxon>Vittarioideae</taxon>
        <taxon>Adiantum</taxon>
    </lineage>
</organism>
<evidence type="ECO:0000313" key="3">
    <source>
        <dbReference type="Proteomes" id="UP000886520"/>
    </source>
</evidence>
<name>A0A9D4UJC9_ADICA</name>
<gene>
    <name evidence="2" type="ORF">GOP47_0015231</name>
</gene>
<feature type="compositionally biased region" description="Polar residues" evidence="1">
    <location>
        <begin position="15"/>
        <end position="25"/>
    </location>
</feature>
<proteinExistence type="predicted"/>
<accession>A0A9D4UJC9</accession>
<dbReference type="EMBL" id="JABFUD020000015">
    <property type="protein sequence ID" value="KAI5068930.1"/>
    <property type="molecule type" value="Genomic_DNA"/>
</dbReference>
<reference evidence="2" key="1">
    <citation type="submission" date="2021-01" db="EMBL/GenBank/DDBJ databases">
        <title>Adiantum capillus-veneris genome.</title>
        <authorList>
            <person name="Fang Y."/>
            <person name="Liao Q."/>
        </authorList>
    </citation>
    <scope>NUCLEOTIDE SEQUENCE</scope>
    <source>
        <strain evidence="2">H3</strain>
        <tissue evidence="2">Leaf</tissue>
    </source>
</reference>
<dbReference type="PANTHER" id="PTHR10378">
    <property type="entry name" value="LIM DOMAIN-BINDING PROTEIN"/>
    <property type="match status" value="1"/>
</dbReference>
<keyword evidence="3" id="KW-1185">Reference proteome</keyword>
<dbReference type="Proteomes" id="UP000886520">
    <property type="component" value="Chromosome 15"/>
</dbReference>
<sequence length="347" mass="38253">MAGSRSESPIKAADGTSSHSDQSSNLSECSQVLQYFNRSDGFSVSASLIGFGDGNQTLANSANLSATSASSLTTGGAASMGLPTSPLSFSSSNVSLPGSAGFSMTSLSRSGVIPANRLETLQDPTIHPSKLMKVDNGYQPILNNEDSCKLGWHHNSHNFDTTRQVLSTNEGGPFEHPYKGQGLVAARQEFHSNEQQLAQLHASMSAAKALQKDFLQQQAVQNRFPRGSPLLSAPIPRHDVLQQQPSHVHPLQQRLLQQEHLLRMLPPQMQRSHVLQQQQQLQQHHLHQLQHQIAGLSKQHDKYFPGSCSRRLMQYIHHQRMRPVVCVNVDDAFNDVEFDLHGTNFSF</sequence>
<dbReference type="AlphaFoldDB" id="A0A9D4UJC9"/>
<evidence type="ECO:0000256" key="1">
    <source>
        <dbReference type="SAM" id="MobiDB-lite"/>
    </source>
</evidence>
<evidence type="ECO:0000313" key="2">
    <source>
        <dbReference type="EMBL" id="KAI5068930.1"/>
    </source>
</evidence>
<feature type="region of interest" description="Disordered" evidence="1">
    <location>
        <begin position="1"/>
        <end position="25"/>
    </location>
</feature>
<dbReference type="InterPro" id="IPR029005">
    <property type="entry name" value="LIM-bd/SEUSS"/>
</dbReference>
<protein>
    <submittedName>
        <fullName evidence="2">Uncharacterized protein</fullName>
    </submittedName>
</protein>
<comment type="caution">
    <text evidence="2">The sequence shown here is derived from an EMBL/GenBank/DDBJ whole genome shotgun (WGS) entry which is preliminary data.</text>
</comment>